<protein>
    <submittedName>
        <fullName evidence="1">Uncharacterized protein</fullName>
    </submittedName>
</protein>
<dbReference type="InParanoid" id="A2DFN1"/>
<evidence type="ECO:0000313" key="1">
    <source>
        <dbReference type="EMBL" id="EAY20734.1"/>
    </source>
</evidence>
<gene>
    <name evidence="1" type="ORF">TVAG_391180</name>
</gene>
<proteinExistence type="predicted"/>
<dbReference type="VEuPathDB" id="TrichDB:TVAG_391180"/>
<sequence length="535" mass="61858">MQTMNYFSSQPNYYNVITEIKNNAESKRIPSYEYKTTLQRALLKKSPQNDTQLQSQKSIEEALKNSRMGRDATLPDSKQIYEDFLNLVKDRLSPEQHPIFIRYLSVYMSGCIPHKLFIRLFYQLIGKVPLDDPIMLNFPSFLASVSFNTFTTIRENYTKPEDEACAEIVIITTVNASTPEEYHSIYKAFKLLSEGYISTKIAKNLLSKYCPEETLNKLDTIENFAIFNPDRIPHEYILCSDFTNPLNEKDAITKFETNPAKSRISSLYESTPFETIENQLQSTKKLIEMFILKEIPTQERLIPFFGIKSGEVLEQFPKFNQLAIKRLIQVYQKFFDNYKEFSYHRLNRLTNNYLEYRITYKKVLKILYDPVHMKIPGVHTIHLGNTEQIAKAHHLIDDFIYKIFAGDEKLKNNFELVKNVLFNGKPLEGNDALISYCLALSELIKTIDGFDTTEITNAIKTEDGLLKLYSSSEMRCVDLILIKAVRAINKISEISEFGIESIKPKQIYLTCIQVNGKDATVETQITPLQIQPAEK</sequence>
<dbReference type="RefSeq" id="XP_001581720.1">
    <property type="nucleotide sequence ID" value="XM_001581670.1"/>
</dbReference>
<dbReference type="KEGG" id="tva:5466264"/>
<dbReference type="Proteomes" id="UP000001542">
    <property type="component" value="Unassembled WGS sequence"/>
</dbReference>
<keyword evidence="2" id="KW-1185">Reference proteome</keyword>
<dbReference type="EMBL" id="DS113195">
    <property type="protein sequence ID" value="EAY20734.1"/>
    <property type="molecule type" value="Genomic_DNA"/>
</dbReference>
<accession>A2DFN1</accession>
<dbReference type="AlphaFoldDB" id="A2DFN1"/>
<reference evidence="1" key="2">
    <citation type="journal article" date="2007" name="Science">
        <title>Draft genome sequence of the sexually transmitted pathogen Trichomonas vaginalis.</title>
        <authorList>
            <person name="Carlton J.M."/>
            <person name="Hirt R.P."/>
            <person name="Silva J.C."/>
            <person name="Delcher A.L."/>
            <person name="Schatz M."/>
            <person name="Zhao Q."/>
            <person name="Wortman J.R."/>
            <person name="Bidwell S.L."/>
            <person name="Alsmark U.C.M."/>
            <person name="Besteiro S."/>
            <person name="Sicheritz-Ponten T."/>
            <person name="Noel C.J."/>
            <person name="Dacks J.B."/>
            <person name="Foster P.G."/>
            <person name="Simillion C."/>
            <person name="Van de Peer Y."/>
            <person name="Miranda-Saavedra D."/>
            <person name="Barton G.J."/>
            <person name="Westrop G.D."/>
            <person name="Mueller S."/>
            <person name="Dessi D."/>
            <person name="Fiori P.L."/>
            <person name="Ren Q."/>
            <person name="Paulsen I."/>
            <person name="Zhang H."/>
            <person name="Bastida-Corcuera F.D."/>
            <person name="Simoes-Barbosa A."/>
            <person name="Brown M.T."/>
            <person name="Hayes R.D."/>
            <person name="Mukherjee M."/>
            <person name="Okumura C.Y."/>
            <person name="Schneider R."/>
            <person name="Smith A.J."/>
            <person name="Vanacova S."/>
            <person name="Villalvazo M."/>
            <person name="Haas B.J."/>
            <person name="Pertea M."/>
            <person name="Feldblyum T.V."/>
            <person name="Utterback T.R."/>
            <person name="Shu C.L."/>
            <person name="Osoegawa K."/>
            <person name="de Jong P.J."/>
            <person name="Hrdy I."/>
            <person name="Horvathova L."/>
            <person name="Zubacova Z."/>
            <person name="Dolezal P."/>
            <person name="Malik S.B."/>
            <person name="Logsdon J.M. Jr."/>
            <person name="Henze K."/>
            <person name="Gupta A."/>
            <person name="Wang C.C."/>
            <person name="Dunne R.L."/>
            <person name="Upcroft J.A."/>
            <person name="Upcroft P."/>
            <person name="White O."/>
            <person name="Salzberg S.L."/>
            <person name="Tang P."/>
            <person name="Chiu C.-H."/>
            <person name="Lee Y.-S."/>
            <person name="Embley T.M."/>
            <person name="Coombs G.H."/>
            <person name="Mottram J.C."/>
            <person name="Tachezy J."/>
            <person name="Fraser-Liggett C.M."/>
            <person name="Johnson P.J."/>
        </authorList>
    </citation>
    <scope>NUCLEOTIDE SEQUENCE [LARGE SCALE GENOMIC DNA]</scope>
    <source>
        <strain evidence="1">G3</strain>
    </source>
</reference>
<evidence type="ECO:0000313" key="2">
    <source>
        <dbReference type="Proteomes" id="UP000001542"/>
    </source>
</evidence>
<dbReference type="VEuPathDB" id="TrichDB:TVAGG3_0323800"/>
<reference evidence="1" key="1">
    <citation type="submission" date="2006-10" db="EMBL/GenBank/DDBJ databases">
        <authorList>
            <person name="Amadeo P."/>
            <person name="Zhao Q."/>
            <person name="Wortman J."/>
            <person name="Fraser-Liggett C."/>
            <person name="Carlton J."/>
        </authorList>
    </citation>
    <scope>NUCLEOTIDE SEQUENCE</scope>
    <source>
        <strain evidence="1">G3</strain>
    </source>
</reference>
<organism evidence="1 2">
    <name type="scientific">Trichomonas vaginalis (strain ATCC PRA-98 / G3)</name>
    <dbReference type="NCBI Taxonomy" id="412133"/>
    <lineage>
        <taxon>Eukaryota</taxon>
        <taxon>Metamonada</taxon>
        <taxon>Parabasalia</taxon>
        <taxon>Trichomonadida</taxon>
        <taxon>Trichomonadidae</taxon>
        <taxon>Trichomonas</taxon>
    </lineage>
</organism>
<name>A2DFN1_TRIV3</name>